<keyword evidence="3" id="KW-0813">Transport</keyword>
<comment type="similarity">
    <text evidence="2">Belongs to the nucleobase:cation symporter-2 (NCS2) (TC 2.A.40) family. Azg-like subfamily.</text>
</comment>
<feature type="transmembrane region" description="Helical" evidence="7">
    <location>
        <begin position="42"/>
        <end position="59"/>
    </location>
</feature>
<evidence type="ECO:0000256" key="5">
    <source>
        <dbReference type="ARBA" id="ARBA00022989"/>
    </source>
</evidence>
<dbReference type="EMBL" id="LUTY01002931">
    <property type="protein sequence ID" value="OAD19131.1"/>
    <property type="molecule type" value="Genomic_DNA"/>
</dbReference>
<name>A0A176RTR9_9GAMM</name>
<gene>
    <name evidence="8" type="ORF">THIOM_005249</name>
</gene>
<dbReference type="GO" id="GO:0012505">
    <property type="term" value="C:endomembrane system"/>
    <property type="evidence" value="ECO:0007669"/>
    <property type="project" value="UniProtKB-SubCell"/>
</dbReference>
<organism evidence="8 9">
    <name type="scientific">Candidatus Thiomargarita nelsonii</name>
    <dbReference type="NCBI Taxonomy" id="1003181"/>
    <lineage>
        <taxon>Bacteria</taxon>
        <taxon>Pseudomonadati</taxon>
        <taxon>Pseudomonadota</taxon>
        <taxon>Gammaproteobacteria</taxon>
        <taxon>Thiotrichales</taxon>
        <taxon>Thiotrichaceae</taxon>
        <taxon>Thiomargarita</taxon>
    </lineage>
</organism>
<evidence type="ECO:0000256" key="6">
    <source>
        <dbReference type="ARBA" id="ARBA00023136"/>
    </source>
</evidence>
<comment type="subcellular location">
    <subcellularLocation>
        <location evidence="1">Endomembrane system</location>
        <topology evidence="1">Multi-pass membrane protein</topology>
    </subcellularLocation>
</comment>
<evidence type="ECO:0000256" key="1">
    <source>
        <dbReference type="ARBA" id="ARBA00004127"/>
    </source>
</evidence>
<dbReference type="GO" id="GO:0005345">
    <property type="term" value="F:purine nucleobase transmembrane transporter activity"/>
    <property type="evidence" value="ECO:0007669"/>
    <property type="project" value="TreeGrafter"/>
</dbReference>
<feature type="non-terminal residue" evidence="8">
    <location>
        <position position="99"/>
    </location>
</feature>
<dbReference type="Proteomes" id="UP000076962">
    <property type="component" value="Unassembled WGS sequence"/>
</dbReference>
<evidence type="ECO:0000256" key="3">
    <source>
        <dbReference type="ARBA" id="ARBA00022448"/>
    </source>
</evidence>
<dbReference type="InterPro" id="IPR006043">
    <property type="entry name" value="NCS2"/>
</dbReference>
<dbReference type="GO" id="GO:0005886">
    <property type="term" value="C:plasma membrane"/>
    <property type="evidence" value="ECO:0007669"/>
    <property type="project" value="TreeGrafter"/>
</dbReference>
<dbReference type="Pfam" id="PF00860">
    <property type="entry name" value="Xan_ur_permease"/>
    <property type="match status" value="1"/>
</dbReference>
<keyword evidence="5 7" id="KW-1133">Transmembrane helix</keyword>
<dbReference type="AlphaFoldDB" id="A0A176RTR9"/>
<evidence type="ECO:0000256" key="4">
    <source>
        <dbReference type="ARBA" id="ARBA00022692"/>
    </source>
</evidence>
<protein>
    <submittedName>
        <fullName evidence="8">Xanthine/uracil/thiamine/ascorbate permease family protein</fullName>
    </submittedName>
</protein>
<accession>A0A176RTR9</accession>
<sequence length="99" mass="10361">MLGMGHSWQLALGAVFWAGLLFLVISLTPLREWIVNSIPKSLKLGIGAGIGLFLAFIGLKNAGFVVDNPATLVGLGDLTSLPAQIRHIIGLGLDKAIAT</sequence>
<dbReference type="PANTHER" id="PTHR43337:SF1">
    <property type="entry name" value="XANTHINE_URACIL PERMEASE C887.17-RELATED"/>
    <property type="match status" value="1"/>
</dbReference>
<dbReference type="PANTHER" id="PTHR43337">
    <property type="entry name" value="XANTHINE/URACIL PERMEASE C887.17-RELATED"/>
    <property type="match status" value="1"/>
</dbReference>
<dbReference type="InterPro" id="IPR045018">
    <property type="entry name" value="Azg-like"/>
</dbReference>
<evidence type="ECO:0000313" key="8">
    <source>
        <dbReference type="EMBL" id="OAD19131.1"/>
    </source>
</evidence>
<keyword evidence="4 7" id="KW-0812">Transmembrane</keyword>
<feature type="transmembrane region" description="Helical" evidence="7">
    <location>
        <begin position="6"/>
        <end position="30"/>
    </location>
</feature>
<reference evidence="8 9" key="1">
    <citation type="submission" date="2016-05" db="EMBL/GenBank/DDBJ databases">
        <title>Single-cell genome of chain-forming Candidatus Thiomargarita nelsonii and comparison to other large sulfur-oxidizing bacteria.</title>
        <authorList>
            <person name="Winkel M."/>
            <person name="Salman V."/>
            <person name="Woyke T."/>
            <person name="Schulz-Vogt H."/>
            <person name="Richter M."/>
            <person name="Flood B."/>
            <person name="Bailey J."/>
            <person name="Amann R."/>
            <person name="Mussmann M."/>
        </authorList>
    </citation>
    <scope>NUCLEOTIDE SEQUENCE [LARGE SCALE GENOMIC DNA]</scope>
    <source>
        <strain evidence="8 9">THI036</strain>
    </source>
</reference>
<evidence type="ECO:0000256" key="7">
    <source>
        <dbReference type="SAM" id="Phobius"/>
    </source>
</evidence>
<proteinExistence type="inferred from homology"/>
<evidence type="ECO:0000256" key="2">
    <source>
        <dbReference type="ARBA" id="ARBA00005697"/>
    </source>
</evidence>
<keyword evidence="9" id="KW-1185">Reference proteome</keyword>
<keyword evidence="6 7" id="KW-0472">Membrane</keyword>
<comment type="caution">
    <text evidence="8">The sequence shown here is derived from an EMBL/GenBank/DDBJ whole genome shotgun (WGS) entry which is preliminary data.</text>
</comment>
<evidence type="ECO:0000313" key="9">
    <source>
        <dbReference type="Proteomes" id="UP000076962"/>
    </source>
</evidence>